<dbReference type="InterPro" id="IPR012777">
    <property type="entry name" value="LTA4H"/>
</dbReference>
<dbReference type="Pfam" id="PF09127">
    <property type="entry name" value="Leuk-A4-hydro_C"/>
    <property type="match status" value="1"/>
</dbReference>
<dbReference type="GO" id="GO:0008237">
    <property type="term" value="F:metallopeptidase activity"/>
    <property type="evidence" value="ECO:0007669"/>
    <property type="project" value="UniProtKB-KW"/>
</dbReference>
<feature type="active site" description="Proton acceptor" evidence="11">
    <location>
        <position position="360"/>
    </location>
</feature>
<dbReference type="InterPro" id="IPR034015">
    <property type="entry name" value="M1_LTA4H"/>
</dbReference>
<evidence type="ECO:0000256" key="1">
    <source>
        <dbReference type="ARBA" id="ARBA00001268"/>
    </source>
</evidence>
<feature type="binding site" evidence="13">
    <location>
        <position position="359"/>
    </location>
    <ligand>
        <name>Zn(2+)</name>
        <dbReference type="ChEBI" id="CHEBI:29105"/>
        <note>catalytic</note>
    </ligand>
</feature>
<dbReference type="STRING" id="857566.A0A1E3PF93"/>
<feature type="binding site" evidence="13">
    <location>
        <position position="382"/>
    </location>
    <ligand>
        <name>Zn(2+)</name>
        <dbReference type="ChEBI" id="CHEBI:29105"/>
        <note>catalytic</note>
    </ligand>
</feature>
<evidence type="ECO:0000313" key="18">
    <source>
        <dbReference type="Proteomes" id="UP000095009"/>
    </source>
</evidence>
<dbReference type="Pfam" id="PF17900">
    <property type="entry name" value="Peptidase_M1_N"/>
    <property type="match status" value="1"/>
</dbReference>
<dbReference type="InterPro" id="IPR042097">
    <property type="entry name" value="Aminopeptidase_N-like_N_sf"/>
</dbReference>
<dbReference type="FunFam" id="2.60.40.1730:FF:000004">
    <property type="entry name" value="Leukotriene A(4) hydrolase"/>
    <property type="match status" value="1"/>
</dbReference>
<dbReference type="InterPro" id="IPR038502">
    <property type="entry name" value="M1_LTA-4_hydro/amino_C_sf"/>
</dbReference>
<dbReference type="OrthoDB" id="79562at2759"/>
<dbReference type="GO" id="GO:0004177">
    <property type="term" value="F:aminopeptidase activity"/>
    <property type="evidence" value="ECO:0007669"/>
    <property type="project" value="TreeGrafter"/>
</dbReference>
<dbReference type="GO" id="GO:0004301">
    <property type="term" value="F:epoxide hydrolase activity"/>
    <property type="evidence" value="ECO:0007669"/>
    <property type="project" value="UniProtKB-EC"/>
</dbReference>
<dbReference type="InterPro" id="IPR049980">
    <property type="entry name" value="LTA4H_cat"/>
</dbReference>
<dbReference type="SUPFAM" id="SSF48371">
    <property type="entry name" value="ARM repeat"/>
    <property type="match status" value="1"/>
</dbReference>
<dbReference type="InterPro" id="IPR015211">
    <property type="entry name" value="Peptidase_M1_C"/>
</dbReference>
<evidence type="ECO:0000256" key="3">
    <source>
        <dbReference type="ARBA" id="ARBA00004496"/>
    </source>
</evidence>
<dbReference type="EMBL" id="KV454413">
    <property type="protein sequence ID" value="ODQ64075.1"/>
    <property type="molecule type" value="Genomic_DNA"/>
</dbReference>
<comment type="similarity">
    <text evidence="4 15">Belongs to the peptidase M1 family.</text>
</comment>
<dbReference type="InterPro" id="IPR016024">
    <property type="entry name" value="ARM-type_fold"/>
</dbReference>
<dbReference type="InterPro" id="IPR001930">
    <property type="entry name" value="Peptidase_M1"/>
</dbReference>
<dbReference type="GO" id="GO:0008270">
    <property type="term" value="F:zinc ion binding"/>
    <property type="evidence" value="ECO:0007669"/>
    <property type="project" value="InterPro"/>
</dbReference>
<dbReference type="FunFam" id="1.10.390.10:FF:000009">
    <property type="entry name" value="Leukotriene A(4) hydrolase"/>
    <property type="match status" value="1"/>
</dbReference>
<dbReference type="Proteomes" id="UP000095009">
    <property type="component" value="Unassembled WGS sequence"/>
</dbReference>
<evidence type="ECO:0000256" key="10">
    <source>
        <dbReference type="ARBA" id="ARBA00023049"/>
    </source>
</evidence>
<dbReference type="Pfam" id="PF01433">
    <property type="entry name" value="Peptidase_M1"/>
    <property type="match status" value="1"/>
</dbReference>
<comment type="cofactor">
    <cofactor evidence="13 15">
        <name>Zn(2+)</name>
        <dbReference type="ChEBI" id="CHEBI:29105"/>
    </cofactor>
    <text evidence="13 15">Binds 1 zinc ion per subunit.</text>
</comment>
<dbReference type="PANTHER" id="PTHR45726:SF3">
    <property type="entry name" value="LEUKOTRIENE A-4 HYDROLASE"/>
    <property type="match status" value="1"/>
</dbReference>
<keyword evidence="8 15" id="KW-0378">Hydrolase</keyword>
<evidence type="ECO:0000256" key="11">
    <source>
        <dbReference type="PIRSR" id="PIRSR612777-1"/>
    </source>
</evidence>
<feature type="active site" description="Proton donor" evidence="11">
    <location>
        <position position="450"/>
    </location>
</feature>
<dbReference type="GO" id="GO:0005829">
    <property type="term" value="C:cytosol"/>
    <property type="evidence" value="ECO:0007669"/>
    <property type="project" value="TreeGrafter"/>
</dbReference>
<keyword evidence="6 15" id="KW-0645">Protease</keyword>
<feature type="binding site" evidence="12">
    <location>
        <begin position="642"/>
        <end position="644"/>
    </location>
    <ligand>
        <name>a peptide</name>
        <dbReference type="ChEBI" id="CHEBI:60466"/>
    </ligand>
</feature>
<keyword evidence="7 13" id="KW-0479">Metal-binding</keyword>
<keyword evidence="18" id="KW-1185">Reference proteome</keyword>
<organism evidence="17 18">
    <name type="scientific">Nadsonia fulvescens var. elongata DSM 6958</name>
    <dbReference type="NCBI Taxonomy" id="857566"/>
    <lineage>
        <taxon>Eukaryota</taxon>
        <taxon>Fungi</taxon>
        <taxon>Dikarya</taxon>
        <taxon>Ascomycota</taxon>
        <taxon>Saccharomycotina</taxon>
        <taxon>Dipodascomycetes</taxon>
        <taxon>Dipodascales</taxon>
        <taxon>Dipodascales incertae sedis</taxon>
        <taxon>Nadsonia</taxon>
    </lineage>
</organism>
<name>A0A1E3PF93_9ASCO</name>
<dbReference type="FunFam" id="3.30.2010.30:FF:000001">
    <property type="entry name" value="Leukotriene A(4) hydrolase"/>
    <property type="match status" value="1"/>
</dbReference>
<comment type="catalytic activity">
    <reaction evidence="1 15">
        <text>an epoxide + H2O = an ethanediol</text>
        <dbReference type="Rhea" id="RHEA:19037"/>
        <dbReference type="ChEBI" id="CHEBI:15377"/>
        <dbReference type="ChEBI" id="CHEBI:32955"/>
        <dbReference type="ChEBI" id="CHEBI:140594"/>
        <dbReference type="EC" id="3.3.2.10"/>
    </reaction>
</comment>
<dbReference type="EC" id="3.4.11.-" evidence="15"/>
<gene>
    <name evidence="17" type="ORF">NADFUDRAFT_84092</name>
</gene>
<dbReference type="PRINTS" id="PR00756">
    <property type="entry name" value="ALADIPTASE"/>
</dbReference>
<dbReference type="InterPro" id="IPR027268">
    <property type="entry name" value="Peptidase_M4/M1_CTD_sf"/>
</dbReference>
<dbReference type="InterPro" id="IPR045357">
    <property type="entry name" value="Aminopeptidase_N-like_N"/>
</dbReference>
<keyword evidence="9 13" id="KW-0862">Zinc</keyword>
<accession>A0A1E3PF93</accession>
<dbReference type="Gene3D" id="2.60.40.1730">
    <property type="entry name" value="tricorn interacting facor f3 domain"/>
    <property type="match status" value="1"/>
</dbReference>
<evidence type="ECO:0000259" key="16">
    <source>
        <dbReference type="SMART" id="SM01263"/>
    </source>
</evidence>
<evidence type="ECO:0000256" key="12">
    <source>
        <dbReference type="PIRSR" id="PIRSR612777-2"/>
    </source>
</evidence>
<dbReference type="InterPro" id="IPR014782">
    <property type="entry name" value="Peptidase_M1_dom"/>
</dbReference>
<dbReference type="Gene3D" id="1.25.40.320">
    <property type="entry name" value="Peptidase M1, leukotriene A4 hydrolase/aminopeptidase C-terminal domain"/>
    <property type="match status" value="1"/>
</dbReference>
<evidence type="ECO:0000256" key="6">
    <source>
        <dbReference type="ARBA" id="ARBA00022670"/>
    </source>
</evidence>
<dbReference type="SMART" id="SM01263">
    <property type="entry name" value="Leuk-A4-hydro_C"/>
    <property type="match status" value="1"/>
</dbReference>
<evidence type="ECO:0000256" key="13">
    <source>
        <dbReference type="PIRSR" id="PIRSR612777-3"/>
    </source>
</evidence>
<evidence type="ECO:0000256" key="14">
    <source>
        <dbReference type="PIRSR" id="PIRSR634015-2"/>
    </source>
</evidence>
<dbReference type="GO" id="GO:0006508">
    <property type="term" value="P:proteolysis"/>
    <property type="evidence" value="ECO:0007669"/>
    <property type="project" value="UniProtKB-KW"/>
</dbReference>
<dbReference type="CDD" id="cd09599">
    <property type="entry name" value="M1_LTA4H"/>
    <property type="match status" value="1"/>
</dbReference>
<dbReference type="SUPFAM" id="SSF63737">
    <property type="entry name" value="Leukotriene A4 hydrolase N-terminal domain"/>
    <property type="match status" value="1"/>
</dbReference>
<evidence type="ECO:0000313" key="17">
    <source>
        <dbReference type="EMBL" id="ODQ64075.1"/>
    </source>
</evidence>
<evidence type="ECO:0000256" key="8">
    <source>
        <dbReference type="ARBA" id="ARBA00022801"/>
    </source>
</evidence>
<dbReference type="Gene3D" id="1.10.390.10">
    <property type="entry name" value="Neutral Protease Domain 2"/>
    <property type="match status" value="1"/>
</dbReference>
<dbReference type="NCBIfam" id="TIGR02411">
    <property type="entry name" value="leuko_A4_hydro"/>
    <property type="match status" value="1"/>
</dbReference>
<feature type="binding site" evidence="12">
    <location>
        <begin position="330"/>
        <end position="335"/>
    </location>
    <ligand>
        <name>a peptide</name>
        <dbReference type="ChEBI" id="CHEBI:60466"/>
    </ligand>
</feature>
<dbReference type="PANTHER" id="PTHR45726">
    <property type="entry name" value="LEUKOTRIENE A-4 HYDROLASE"/>
    <property type="match status" value="1"/>
</dbReference>
<keyword evidence="5 15" id="KW-0963">Cytoplasm</keyword>
<protein>
    <recommendedName>
        <fullName evidence="15">Leukotriene A(4) hydrolase</fullName>
        <shortName evidence="15">LTA-4 hydrolase</shortName>
        <ecNumber evidence="15">3.3.2.10</ecNumber>
        <ecNumber evidence="15">3.4.11.-</ecNumber>
    </recommendedName>
</protein>
<keyword evidence="10 15" id="KW-0482">Metalloprotease</keyword>
<comment type="function">
    <text evidence="2">Aminopeptidase that preferentially cleaves di- and tripeptides. Also has low epoxide hydrolase activity (in vitro). Can hydrolyze the epoxide leukotriene LTA(4) but it forms preferentially 5,6-dihydroxy-7,9,11,14-eicosatetraenoic acid rather than the cytokine leukotriene B(4) as the product compared to the homologous mammalian enzyme (in vitro).</text>
</comment>
<evidence type="ECO:0000256" key="5">
    <source>
        <dbReference type="ARBA" id="ARBA00022490"/>
    </source>
</evidence>
<evidence type="ECO:0000256" key="15">
    <source>
        <dbReference type="RuleBase" id="RU361141"/>
    </source>
</evidence>
<dbReference type="SUPFAM" id="SSF55486">
    <property type="entry name" value="Metalloproteases ('zincins'), catalytic domain"/>
    <property type="match status" value="1"/>
</dbReference>
<evidence type="ECO:0000256" key="4">
    <source>
        <dbReference type="ARBA" id="ARBA00010136"/>
    </source>
</evidence>
<feature type="domain" description="Peptidase M1 leukotriene A4 hydrolase/aminopeptidase C-terminal" evidence="16">
    <location>
        <begin position="534"/>
        <end position="684"/>
    </location>
</feature>
<evidence type="ECO:0000256" key="7">
    <source>
        <dbReference type="ARBA" id="ARBA00022723"/>
    </source>
</evidence>
<feature type="binding site" evidence="13">
    <location>
        <position position="363"/>
    </location>
    <ligand>
        <name>Zn(2+)</name>
        <dbReference type="ChEBI" id="CHEBI:29105"/>
        <note>catalytic</note>
    </ligand>
</feature>
<feature type="binding site" evidence="14">
    <location>
        <begin position="197"/>
        <end position="199"/>
    </location>
    <ligand>
        <name>a peptide</name>
        <dbReference type="ChEBI" id="CHEBI:60466"/>
    </ligand>
</feature>
<dbReference type="EC" id="3.3.2.10" evidence="15"/>
<comment type="subcellular location">
    <subcellularLocation>
        <location evidence="3 15">Cytoplasm</location>
    </subcellularLocation>
</comment>
<dbReference type="AlphaFoldDB" id="A0A1E3PF93"/>
<sequence>MRIRKSNPVNSKGEFELPGLRLSLTLGSNLPQALCPILDARQERNRLPDSQQAIYGPYRSYQLDLDPSTQSNYREISIKYTSIKLTIDWNTQLLEGTVTFRLRPKNSSTRKIVLDSSYLNIRWVEFNGKNIKNFSVLDRVNVLGSAIEIPIGDSLLSNPGLDSVLTLAFSTTSDCTGLQWLNPEQTAGKKFPFMFSQCEAIHARSIFPCFDTPSIKTPFEFLVTSQYPVVASGLCCDESELDQLSYNSPKKYRFVQEVPIPSYLFSIASGDIKSATIGPRSKVFSEPASLKACQYEFEQDTENFIKAAENIVFEYDWQTYNVLVLPPSFPYGGMENPNMTFATPTLISGDRQNVSVIAHELAHSWAGNLVTNASWEHFWLNEGWTVYIERRILGQVYSEQHRHLSAIVGWKELREDMAGMSREEFKKYSPLVVDLSNAGNPDDSFTKVPYEKGFNFLFYLERILGGTSVFDPFIPFYFNEFRHQSLDSHRFKACLYHFFSAQSTQLTSILDSVDWDAWFFAPGLPPQLPCFDTTLADQCYDLAIRWGRVARENSRNSQFDYRTCFHSGDIKNWTSIQISVFLDEVEIGNCPAALIALDKIYGITTTRAQNAEVISRWYRVAIKGNVRREIEPLAHFLASTGRMKFVRPGYKLLRSVDPQLALSTFKANETFYHPICRALVRRDFGLSE</sequence>
<proteinExistence type="inferred from homology"/>
<dbReference type="Gene3D" id="3.30.2010.30">
    <property type="match status" value="1"/>
</dbReference>
<reference evidence="17 18" key="1">
    <citation type="journal article" date="2016" name="Proc. Natl. Acad. Sci. U.S.A.">
        <title>Comparative genomics of biotechnologically important yeasts.</title>
        <authorList>
            <person name="Riley R."/>
            <person name="Haridas S."/>
            <person name="Wolfe K.H."/>
            <person name="Lopes M.R."/>
            <person name="Hittinger C.T."/>
            <person name="Goeker M."/>
            <person name="Salamov A.A."/>
            <person name="Wisecaver J.H."/>
            <person name="Long T.M."/>
            <person name="Calvey C.H."/>
            <person name="Aerts A.L."/>
            <person name="Barry K.W."/>
            <person name="Choi C."/>
            <person name="Clum A."/>
            <person name="Coughlan A.Y."/>
            <person name="Deshpande S."/>
            <person name="Douglass A.P."/>
            <person name="Hanson S.J."/>
            <person name="Klenk H.-P."/>
            <person name="LaButti K.M."/>
            <person name="Lapidus A."/>
            <person name="Lindquist E.A."/>
            <person name="Lipzen A.M."/>
            <person name="Meier-Kolthoff J.P."/>
            <person name="Ohm R.A."/>
            <person name="Otillar R.P."/>
            <person name="Pangilinan J.L."/>
            <person name="Peng Y."/>
            <person name="Rokas A."/>
            <person name="Rosa C.A."/>
            <person name="Scheuner C."/>
            <person name="Sibirny A.A."/>
            <person name="Slot J.C."/>
            <person name="Stielow J.B."/>
            <person name="Sun H."/>
            <person name="Kurtzman C.P."/>
            <person name="Blackwell M."/>
            <person name="Grigoriev I.V."/>
            <person name="Jeffries T.W."/>
        </authorList>
    </citation>
    <scope>NUCLEOTIDE SEQUENCE [LARGE SCALE GENOMIC DNA]</scope>
    <source>
        <strain evidence="17 18">DSM 6958</strain>
    </source>
</reference>
<evidence type="ECO:0000256" key="2">
    <source>
        <dbReference type="ARBA" id="ARBA00002142"/>
    </source>
</evidence>
<evidence type="ECO:0000256" key="9">
    <source>
        <dbReference type="ARBA" id="ARBA00022833"/>
    </source>
</evidence>